<protein>
    <submittedName>
        <fullName evidence="2">Tetratricopeptide repeat protein</fullName>
    </submittedName>
</protein>
<reference evidence="2" key="1">
    <citation type="submission" date="2020-10" db="EMBL/GenBank/DDBJ databases">
        <title>Diversity and distribution of actinomycetes associated with coral in the coast of Hainan.</title>
        <authorList>
            <person name="Li F."/>
        </authorList>
    </citation>
    <scope>NUCLEOTIDE SEQUENCE</scope>
    <source>
        <strain evidence="2">HNM0983</strain>
    </source>
</reference>
<keyword evidence="1" id="KW-0802">TPR repeat</keyword>
<evidence type="ECO:0000313" key="3">
    <source>
        <dbReference type="Proteomes" id="UP000598360"/>
    </source>
</evidence>
<dbReference type="EMBL" id="JADEYC010000009">
    <property type="protein sequence ID" value="MBE9373890.1"/>
    <property type="molecule type" value="Genomic_DNA"/>
</dbReference>
<gene>
    <name evidence="2" type="ORF">IQ251_05445</name>
</gene>
<dbReference type="RefSeq" id="WP_193927347.1">
    <property type="nucleotide sequence ID" value="NZ_JADEYC010000009.1"/>
</dbReference>
<dbReference type="InterPro" id="IPR011990">
    <property type="entry name" value="TPR-like_helical_dom_sf"/>
</dbReference>
<dbReference type="Proteomes" id="UP000598360">
    <property type="component" value="Unassembled WGS sequence"/>
</dbReference>
<evidence type="ECO:0000256" key="1">
    <source>
        <dbReference type="PROSITE-ProRule" id="PRU00339"/>
    </source>
</evidence>
<name>A0A929B812_9PSEU</name>
<feature type="repeat" description="TPR" evidence="1">
    <location>
        <begin position="40"/>
        <end position="73"/>
    </location>
</feature>
<dbReference type="SMART" id="SM00028">
    <property type="entry name" value="TPR"/>
    <property type="match status" value="2"/>
</dbReference>
<comment type="caution">
    <text evidence="2">The sequence shown here is derived from an EMBL/GenBank/DDBJ whole genome shotgun (WGS) entry which is preliminary data.</text>
</comment>
<dbReference type="InterPro" id="IPR019734">
    <property type="entry name" value="TPR_rpt"/>
</dbReference>
<sequence>MTSEATITAFRRAEELVSRRRPLEALRTLEPVLDVDSDKPSVQLLLGRAYFFSSQLQRAENAFLRVLDFDPTDHYARLALGRTLQRQGRLAEARAQLRLAVTMHPDEPAYREALGEINTNIALRSS</sequence>
<keyword evidence="3" id="KW-1185">Reference proteome</keyword>
<dbReference type="Gene3D" id="1.25.40.10">
    <property type="entry name" value="Tetratricopeptide repeat domain"/>
    <property type="match status" value="1"/>
</dbReference>
<dbReference type="AlphaFoldDB" id="A0A929B812"/>
<dbReference type="PROSITE" id="PS50005">
    <property type="entry name" value="TPR"/>
    <property type="match status" value="1"/>
</dbReference>
<organism evidence="2 3">
    <name type="scientific">Saccharopolyspora montiporae</name>
    <dbReference type="NCBI Taxonomy" id="2781240"/>
    <lineage>
        <taxon>Bacteria</taxon>
        <taxon>Bacillati</taxon>
        <taxon>Actinomycetota</taxon>
        <taxon>Actinomycetes</taxon>
        <taxon>Pseudonocardiales</taxon>
        <taxon>Pseudonocardiaceae</taxon>
        <taxon>Saccharopolyspora</taxon>
    </lineage>
</organism>
<dbReference type="Pfam" id="PF14559">
    <property type="entry name" value="TPR_19"/>
    <property type="match status" value="1"/>
</dbReference>
<dbReference type="SUPFAM" id="SSF48452">
    <property type="entry name" value="TPR-like"/>
    <property type="match status" value="1"/>
</dbReference>
<accession>A0A929B812</accession>
<evidence type="ECO:0000313" key="2">
    <source>
        <dbReference type="EMBL" id="MBE9373890.1"/>
    </source>
</evidence>
<proteinExistence type="predicted"/>